<dbReference type="InterPro" id="IPR036457">
    <property type="entry name" value="PPM-type-like_dom_sf"/>
</dbReference>
<dbReference type="Gramene" id="OE9A004202T1">
    <property type="protein sequence ID" value="OE9A004202C1"/>
    <property type="gene ID" value="OE9A004202"/>
</dbReference>
<proteinExistence type="predicted"/>
<organism evidence="2 3">
    <name type="scientific">Olea europaea subsp. europaea</name>
    <dbReference type="NCBI Taxonomy" id="158383"/>
    <lineage>
        <taxon>Eukaryota</taxon>
        <taxon>Viridiplantae</taxon>
        <taxon>Streptophyta</taxon>
        <taxon>Embryophyta</taxon>
        <taxon>Tracheophyta</taxon>
        <taxon>Spermatophyta</taxon>
        <taxon>Magnoliopsida</taxon>
        <taxon>eudicotyledons</taxon>
        <taxon>Gunneridae</taxon>
        <taxon>Pentapetalae</taxon>
        <taxon>asterids</taxon>
        <taxon>lamiids</taxon>
        <taxon>Lamiales</taxon>
        <taxon>Oleaceae</taxon>
        <taxon>Oleeae</taxon>
        <taxon>Olea</taxon>
    </lineage>
</organism>
<evidence type="ECO:0000313" key="3">
    <source>
        <dbReference type="Proteomes" id="UP000594638"/>
    </source>
</evidence>
<dbReference type="Gene3D" id="3.60.40.10">
    <property type="entry name" value="PPM-type phosphatase domain"/>
    <property type="match status" value="1"/>
</dbReference>
<sequence>MVGTYVIANLGDSRAVLGTKTENGIKAVQLTTDFKPEVPESQISSSRLG</sequence>
<comment type="caution">
    <text evidence="2">The sequence shown here is derived from an EMBL/GenBank/DDBJ whole genome shotgun (WGS) entry which is preliminary data.</text>
</comment>
<dbReference type="AlphaFoldDB" id="A0A8S0ULJ5"/>
<dbReference type="Proteomes" id="UP000594638">
    <property type="component" value="Unassembled WGS sequence"/>
</dbReference>
<reference evidence="2 3" key="1">
    <citation type="submission" date="2019-12" db="EMBL/GenBank/DDBJ databases">
        <authorList>
            <person name="Alioto T."/>
            <person name="Alioto T."/>
            <person name="Gomez Garrido J."/>
        </authorList>
    </citation>
    <scope>NUCLEOTIDE SEQUENCE [LARGE SCALE GENOMIC DNA]</scope>
</reference>
<feature type="domain" description="PPM-type phosphatase" evidence="1">
    <location>
        <begin position="6"/>
        <end position="37"/>
    </location>
</feature>
<name>A0A8S0ULJ5_OLEEU</name>
<dbReference type="Pfam" id="PF00481">
    <property type="entry name" value="PP2C"/>
    <property type="match status" value="1"/>
</dbReference>
<protein>
    <submittedName>
        <fullName evidence="2">Probable phosphatase 2C 72</fullName>
    </submittedName>
</protein>
<dbReference type="InterPro" id="IPR001932">
    <property type="entry name" value="PPM-type_phosphatase-like_dom"/>
</dbReference>
<evidence type="ECO:0000313" key="2">
    <source>
        <dbReference type="EMBL" id="CAA3019133.1"/>
    </source>
</evidence>
<evidence type="ECO:0000259" key="1">
    <source>
        <dbReference type="Pfam" id="PF00481"/>
    </source>
</evidence>
<accession>A0A8S0ULJ5</accession>
<gene>
    <name evidence="2" type="ORF">OLEA9_A004202</name>
</gene>
<dbReference type="OrthoDB" id="1739557at2759"/>
<dbReference type="SUPFAM" id="SSF81606">
    <property type="entry name" value="PP2C-like"/>
    <property type="match status" value="1"/>
</dbReference>
<dbReference type="EMBL" id="CACTIH010008063">
    <property type="protein sequence ID" value="CAA3019133.1"/>
    <property type="molecule type" value="Genomic_DNA"/>
</dbReference>
<keyword evidence="3" id="KW-1185">Reference proteome</keyword>